<reference evidence="1 2" key="1">
    <citation type="journal article" date="2014" name="Genome Announc.">
        <title>Draft Genome Sequences of Marine Flavobacterium Algibacter lectus Strains SS8 and NR4.</title>
        <authorList>
            <person name="Takatani N."/>
            <person name="Nakanishi M."/>
            <person name="Meirelles P."/>
            <person name="Mino S."/>
            <person name="Suda W."/>
            <person name="Oshima K."/>
            <person name="Hattori M."/>
            <person name="Ohkuma M."/>
            <person name="Hosokawa M."/>
            <person name="Miyashita K."/>
            <person name="Thompson F.L."/>
            <person name="Niwa A."/>
            <person name="Sawabe T."/>
            <person name="Sawabe T."/>
        </authorList>
    </citation>
    <scope>NUCLEOTIDE SEQUENCE [LARGE SCALE GENOMIC DNA]</scope>
    <source>
        <strain evidence="1 2">JCM 19300</strain>
    </source>
</reference>
<protein>
    <submittedName>
        <fullName evidence="1">Uncharacterized protein</fullName>
    </submittedName>
</protein>
<gene>
    <name evidence="1" type="ORF">JCM19300_2825</name>
</gene>
<organism evidence="1 2">
    <name type="scientific">Algibacter lectus</name>
    <dbReference type="NCBI Taxonomy" id="221126"/>
    <lineage>
        <taxon>Bacteria</taxon>
        <taxon>Pseudomonadati</taxon>
        <taxon>Bacteroidota</taxon>
        <taxon>Flavobacteriia</taxon>
        <taxon>Flavobacteriales</taxon>
        <taxon>Flavobacteriaceae</taxon>
        <taxon>Algibacter</taxon>
    </lineage>
</organism>
<dbReference type="Proteomes" id="UP000029644">
    <property type="component" value="Unassembled WGS sequence"/>
</dbReference>
<accession>A0A090VP46</accession>
<dbReference type="EMBL" id="BBNQ01000034">
    <property type="protein sequence ID" value="GAL65094.1"/>
    <property type="molecule type" value="Genomic_DNA"/>
</dbReference>
<dbReference type="RefSeq" id="WP_042506989.1">
    <property type="nucleotide sequence ID" value="NZ_BBNQ01000034.1"/>
</dbReference>
<dbReference type="OrthoDB" id="1434750at2"/>
<evidence type="ECO:0000313" key="2">
    <source>
        <dbReference type="Proteomes" id="UP000029644"/>
    </source>
</evidence>
<sequence>MKKIVFIVLGIALIVLAVITWGKSVSIVDNGVIITNKSNNVVASYQGKKEVTSDSYHPYLIGTNIEDAISLALENAGPGYDMLIDATLKVNYYYMIIYFSNYITVEGTAVNSAELKAEMGEQEYYKWLSSKDILQRNNLKKNE</sequence>
<proteinExistence type="predicted"/>
<dbReference type="AlphaFoldDB" id="A0A090VP46"/>
<comment type="caution">
    <text evidence="1">The sequence shown here is derived from an EMBL/GenBank/DDBJ whole genome shotgun (WGS) entry which is preliminary data.</text>
</comment>
<evidence type="ECO:0000313" key="1">
    <source>
        <dbReference type="EMBL" id="GAL65094.1"/>
    </source>
</evidence>
<name>A0A090VP46_9FLAO</name>